<dbReference type="Proteomes" id="UP001199044">
    <property type="component" value="Unassembled WGS sequence"/>
</dbReference>
<protein>
    <submittedName>
        <fullName evidence="1">Uncharacterized protein</fullName>
    </submittedName>
</protein>
<accession>A0ABS7YRM5</accession>
<name>A0ABS7YRM5_9VIBR</name>
<evidence type="ECO:0000313" key="1">
    <source>
        <dbReference type="EMBL" id="MCA2018323.1"/>
    </source>
</evidence>
<evidence type="ECO:0000313" key="2">
    <source>
        <dbReference type="Proteomes" id="UP001199044"/>
    </source>
</evidence>
<dbReference type="RefSeq" id="WP_225251789.1">
    <property type="nucleotide sequence ID" value="NZ_JAIWIU010000164.1"/>
</dbReference>
<reference evidence="2" key="1">
    <citation type="submission" date="2023-07" db="EMBL/GenBank/DDBJ databases">
        <title>Molecular identification of indigenous halophilic bacteria isolated from red sea cost, biodegradation of synthetic dyes and assessment of degraded metabolite toxicity.</title>
        <authorList>
            <person name="Chaieb K."/>
            <person name="Altayb H.N."/>
        </authorList>
    </citation>
    <scope>NUCLEOTIDE SEQUENCE [LARGE SCALE GENOMIC DNA]</scope>
    <source>
        <strain evidence="2">K20</strain>
    </source>
</reference>
<sequence>MNNKEATLYYKNSIEMALKEGNINKAHALLVEAKSLGIPYIQKYFIRTINKFHGIKIYPRDH</sequence>
<gene>
    <name evidence="1" type="ORF">LDJ79_19550</name>
</gene>
<organism evidence="1 2">
    <name type="scientific">Vibrio tritonius</name>
    <dbReference type="NCBI Taxonomy" id="1435069"/>
    <lineage>
        <taxon>Bacteria</taxon>
        <taxon>Pseudomonadati</taxon>
        <taxon>Pseudomonadota</taxon>
        <taxon>Gammaproteobacteria</taxon>
        <taxon>Vibrionales</taxon>
        <taxon>Vibrionaceae</taxon>
        <taxon>Vibrio</taxon>
    </lineage>
</organism>
<comment type="caution">
    <text evidence="1">The sequence shown here is derived from an EMBL/GenBank/DDBJ whole genome shotgun (WGS) entry which is preliminary data.</text>
</comment>
<dbReference type="EMBL" id="JAIWIU010000164">
    <property type="protein sequence ID" value="MCA2018323.1"/>
    <property type="molecule type" value="Genomic_DNA"/>
</dbReference>
<proteinExistence type="predicted"/>
<keyword evidence="2" id="KW-1185">Reference proteome</keyword>